<evidence type="ECO:0000313" key="10">
    <source>
        <dbReference type="EMBL" id="AKV75508.1"/>
    </source>
</evidence>
<dbReference type="Proteomes" id="UP000068832">
    <property type="component" value="Chromosome"/>
</dbReference>
<evidence type="ECO:0000259" key="7">
    <source>
        <dbReference type="SMART" id="SM00891"/>
    </source>
</evidence>
<proteinExistence type="predicted"/>
<evidence type="ECO:0000313" key="8">
    <source>
        <dbReference type="EMBL" id="AIM26247.1"/>
    </source>
</evidence>
<keyword evidence="2" id="KW-0255">Endonuclease</keyword>
<dbReference type="Gene3D" id="1.10.150.20">
    <property type="entry name" value="5' to 3' exonuclease, C-terminal subdomain"/>
    <property type="match status" value="1"/>
</dbReference>
<evidence type="ECO:0000313" key="14">
    <source>
        <dbReference type="Proteomes" id="UP000029084"/>
    </source>
</evidence>
<dbReference type="RefSeq" id="WP_011921229.1">
    <property type="nucleotide sequence ID" value="NZ_AP019770.1"/>
</dbReference>
<evidence type="ECO:0000256" key="1">
    <source>
        <dbReference type="ARBA" id="ARBA00022722"/>
    </source>
</evidence>
<keyword evidence="1" id="KW-0540">Nuclease</keyword>
<dbReference type="Proteomes" id="UP000056255">
    <property type="component" value="Chromosome"/>
</dbReference>
<dbReference type="GO" id="GO:0003697">
    <property type="term" value="F:single-stranded DNA binding"/>
    <property type="evidence" value="ECO:0007669"/>
    <property type="project" value="TreeGrafter"/>
</dbReference>
<dbReference type="GO" id="GO:0000014">
    <property type="term" value="F:single-stranded DNA endodeoxyribonuclease activity"/>
    <property type="evidence" value="ECO:0007669"/>
    <property type="project" value="TreeGrafter"/>
</dbReference>
<gene>
    <name evidence="8" type="ORF">HA72_0083</name>
    <name evidence="9" type="ORF">MsedA_0088</name>
    <name evidence="10" type="ORF">MsedB_0088</name>
    <name evidence="11" type="ORF">MsedC_0087</name>
    <name evidence="12" type="ORF">MsedD_0088</name>
    <name evidence="13" type="ORF">MsedE_0088</name>
</gene>
<evidence type="ECO:0000313" key="9">
    <source>
        <dbReference type="EMBL" id="AKV73264.1"/>
    </source>
</evidence>
<reference evidence="8 14" key="1">
    <citation type="journal article" date="2014" name="J. Bacteriol.">
        <title>Role of an Archaeal PitA Transporter in the Copper and Arsenic Resistance of Metallosphaera sedula, an Extreme Thermoacidophile.</title>
        <authorList>
            <person name="McCarthy S."/>
            <person name="Ai C."/>
            <person name="Wheaton G."/>
            <person name="Tevatia R."/>
            <person name="Eckrich V."/>
            <person name="Kelly R."/>
            <person name="Blum P."/>
        </authorList>
    </citation>
    <scope>NUCLEOTIDE SEQUENCE [LARGE SCALE GENOMIC DNA]</scope>
    <source>
        <strain evidence="8 14">CuR1</strain>
    </source>
</reference>
<dbReference type="Proteomes" id="UP000062475">
    <property type="component" value="Chromosome"/>
</dbReference>
<dbReference type="EMBL" id="CP012172">
    <property type="protein sequence ID" value="AKV73264.1"/>
    <property type="molecule type" value="Genomic_DNA"/>
</dbReference>
<dbReference type="CDD" id="cd20075">
    <property type="entry name" value="XPF_nuclease_XPF_arch"/>
    <property type="match status" value="1"/>
</dbReference>
<dbReference type="InterPro" id="IPR053651">
    <property type="entry name" value="DNA_repair_endonuclease"/>
</dbReference>
<reference evidence="16 17" key="2">
    <citation type="journal article" date="2015" name="Genome Announc.">
        <title>Complete Genome Sequences of Evolved Arsenate-Resistant Metallosphaera sedula Strains.</title>
        <authorList>
            <person name="Ai C."/>
            <person name="McCarthy S."/>
            <person name="Schackwitz W."/>
            <person name="Martin J."/>
            <person name="Lipzen A."/>
            <person name="Blum P."/>
        </authorList>
    </citation>
    <scope>NUCLEOTIDE SEQUENCE [LARGE SCALE GENOMIC DNA]</scope>
    <source>
        <strain evidence="11 17">ARS120-1</strain>
        <strain evidence="12 16">ARS120-2</strain>
        <strain evidence="9 19">ARS50-1</strain>
        <strain evidence="10 18">ARS50-2</strain>
    </source>
</reference>
<dbReference type="EMBL" id="CP008822">
    <property type="protein sequence ID" value="AIM26247.1"/>
    <property type="molecule type" value="Genomic_DNA"/>
</dbReference>
<evidence type="ECO:0000256" key="4">
    <source>
        <dbReference type="ARBA" id="ARBA00022801"/>
    </source>
</evidence>
<protein>
    <submittedName>
        <fullName evidence="8">ERCC4 domain protein</fullName>
    </submittedName>
    <submittedName>
        <fullName evidence="9">Multidrug MFS transporter</fullName>
    </submittedName>
</protein>
<keyword evidence="5" id="KW-0238">DNA-binding</keyword>
<dbReference type="InterPro" id="IPR006166">
    <property type="entry name" value="ERCC4_domain"/>
</dbReference>
<dbReference type="Gene3D" id="3.40.50.10130">
    <property type="match status" value="1"/>
</dbReference>
<dbReference type="NCBIfam" id="NF040956">
    <property type="entry name" value="Arch_Xpf_endonucase"/>
    <property type="match status" value="1"/>
</dbReference>
<evidence type="ECO:0000313" key="15">
    <source>
        <dbReference type="Proteomes" id="UP000056255"/>
    </source>
</evidence>
<dbReference type="InterPro" id="IPR011335">
    <property type="entry name" value="Restrct_endonuc-II-like"/>
</dbReference>
<keyword evidence="3" id="KW-0227">DNA damage</keyword>
<dbReference type="SUPFAM" id="SSF47781">
    <property type="entry name" value="RuvA domain 2-like"/>
    <property type="match status" value="1"/>
</dbReference>
<dbReference type="Pfam" id="PF02732">
    <property type="entry name" value="ERCC4"/>
    <property type="match status" value="1"/>
</dbReference>
<evidence type="ECO:0000256" key="5">
    <source>
        <dbReference type="ARBA" id="ARBA00023125"/>
    </source>
</evidence>
<organism evidence="8 14">
    <name type="scientific">Metallosphaera sedula</name>
    <dbReference type="NCBI Taxonomy" id="43687"/>
    <lineage>
        <taxon>Archaea</taxon>
        <taxon>Thermoproteota</taxon>
        <taxon>Thermoprotei</taxon>
        <taxon>Sulfolobales</taxon>
        <taxon>Sulfolobaceae</taxon>
        <taxon>Metallosphaera</taxon>
    </lineage>
</organism>
<evidence type="ECO:0000313" key="17">
    <source>
        <dbReference type="Proteomes" id="UP000062398"/>
    </source>
</evidence>
<name>A0A088E362_9CREN</name>
<evidence type="ECO:0000256" key="2">
    <source>
        <dbReference type="ARBA" id="ARBA00022759"/>
    </source>
</evidence>
<sequence>MLRIYADTREKQSGIPDLLRDLGALVFLQQLSVGDYIVADGVAVERKNVFDLMNSVFDKRFFDQLERLREVYSKVFILVEGNLEGAKTITTKWKIFNSALITATVDYDVGVLYSLDKRESAEVLVTLARRYQERGVERKPISLHDKPKFESLDEMQLYLVQSLPNVGGKIALRLLTEFSTVRNICNSSIADLERVMKSRKKAELLYKIFNTKFSSNSDKKSASLTDFVEE</sequence>
<dbReference type="EMBL" id="CP012176">
    <property type="protein sequence ID" value="AKV82244.1"/>
    <property type="molecule type" value="Genomic_DNA"/>
</dbReference>
<evidence type="ECO:0000256" key="3">
    <source>
        <dbReference type="ARBA" id="ARBA00022763"/>
    </source>
</evidence>
<dbReference type="EMBL" id="CP012174">
    <property type="protein sequence ID" value="AKV77754.1"/>
    <property type="molecule type" value="Genomic_DNA"/>
</dbReference>
<keyword evidence="4" id="KW-0378">Hydrolase</keyword>
<dbReference type="SUPFAM" id="SSF52980">
    <property type="entry name" value="Restriction endonuclease-like"/>
    <property type="match status" value="1"/>
</dbReference>
<dbReference type="EMBL" id="CP012175">
    <property type="protein sequence ID" value="AKV79999.1"/>
    <property type="molecule type" value="Genomic_DNA"/>
</dbReference>
<dbReference type="PATRIC" id="fig|43687.5.peg.85"/>
<feature type="domain" description="ERCC4" evidence="7">
    <location>
        <begin position="3"/>
        <end position="83"/>
    </location>
</feature>
<dbReference type="GeneID" id="97614904"/>
<dbReference type="Proteomes" id="UP000061362">
    <property type="component" value="Chromosome"/>
</dbReference>
<dbReference type="AlphaFoldDB" id="A0A088E362"/>
<evidence type="ECO:0000256" key="6">
    <source>
        <dbReference type="ARBA" id="ARBA00023204"/>
    </source>
</evidence>
<evidence type="ECO:0000313" key="18">
    <source>
        <dbReference type="Proteomes" id="UP000062475"/>
    </source>
</evidence>
<evidence type="ECO:0000313" key="11">
    <source>
        <dbReference type="EMBL" id="AKV77754.1"/>
    </source>
</evidence>
<dbReference type="OrthoDB" id="121419at2157"/>
<evidence type="ECO:0000313" key="16">
    <source>
        <dbReference type="Proteomes" id="UP000061362"/>
    </source>
</evidence>
<evidence type="ECO:0000313" key="12">
    <source>
        <dbReference type="EMBL" id="AKV79999.1"/>
    </source>
</evidence>
<keyword evidence="6" id="KW-0234">DNA repair</keyword>
<evidence type="ECO:0000313" key="13">
    <source>
        <dbReference type="EMBL" id="AKV82244.1"/>
    </source>
</evidence>
<dbReference type="PANTHER" id="PTHR10150">
    <property type="entry name" value="DNA REPAIR ENDONUCLEASE XPF"/>
    <property type="match status" value="1"/>
</dbReference>
<accession>A0A088E362</accession>
<dbReference type="GO" id="GO:0003684">
    <property type="term" value="F:damaged DNA binding"/>
    <property type="evidence" value="ECO:0007669"/>
    <property type="project" value="TreeGrafter"/>
</dbReference>
<evidence type="ECO:0000313" key="19">
    <source>
        <dbReference type="Proteomes" id="UP000068832"/>
    </source>
</evidence>
<dbReference type="GO" id="GO:0000724">
    <property type="term" value="P:double-strand break repair via homologous recombination"/>
    <property type="evidence" value="ECO:0007669"/>
    <property type="project" value="TreeGrafter"/>
</dbReference>
<dbReference type="Proteomes" id="UP000029084">
    <property type="component" value="Chromosome"/>
</dbReference>
<dbReference type="PANTHER" id="PTHR10150:SF0">
    <property type="entry name" value="DNA REPAIR ENDONUCLEASE XPF"/>
    <property type="match status" value="1"/>
</dbReference>
<dbReference type="EMBL" id="CP012173">
    <property type="protein sequence ID" value="AKV75508.1"/>
    <property type="molecule type" value="Genomic_DNA"/>
</dbReference>
<dbReference type="OMA" id="IIEGDLW"/>
<reference evidence="13 15" key="3">
    <citation type="submission" date="2015-07" db="EMBL/GenBank/DDBJ databases">
        <title>Physiological, transcriptional responses and genome re-sequencing of acid resistant extremely thermoacidophilic Metallosphaera sedula SARC-M1.</title>
        <authorList>
            <person name="Ai C."/>
            <person name="McCarthy S."/>
            <person name="Eckrich V."/>
            <person name="Rudrappa D."/>
            <person name="Qiu G."/>
            <person name="Blum P."/>
        </authorList>
    </citation>
    <scope>NUCLEOTIDE SEQUENCE [LARGE SCALE GENOMIC DNA]</scope>
    <source>
        <strain evidence="13 15">SARC-M1</strain>
    </source>
</reference>
<dbReference type="Proteomes" id="UP000062398">
    <property type="component" value="Chromosome"/>
</dbReference>
<dbReference type="InterPro" id="IPR010994">
    <property type="entry name" value="RuvA_2-like"/>
</dbReference>
<dbReference type="GO" id="GO:1901255">
    <property type="term" value="P:nucleotide-excision repair involved in interstrand cross-link repair"/>
    <property type="evidence" value="ECO:0007669"/>
    <property type="project" value="TreeGrafter"/>
</dbReference>
<dbReference type="SMART" id="SM00891">
    <property type="entry name" value="ERCC4"/>
    <property type="match status" value="1"/>
</dbReference>